<evidence type="ECO:0000259" key="1">
    <source>
        <dbReference type="Pfam" id="PF07969"/>
    </source>
</evidence>
<dbReference type="EC" id="3.5.1.81" evidence="2"/>
<dbReference type="Proteomes" id="UP000494329">
    <property type="component" value="Unassembled WGS sequence"/>
</dbReference>
<dbReference type="SUPFAM" id="SSF51556">
    <property type="entry name" value="Metallo-dependent hydrolases"/>
    <property type="match status" value="1"/>
</dbReference>
<dbReference type="CDD" id="cd01297">
    <property type="entry name" value="D-aminoacylase"/>
    <property type="match status" value="1"/>
</dbReference>
<gene>
    <name evidence="2" type="primary">dan</name>
    <name evidence="2" type="ORF">LMG29739_01135</name>
</gene>
<protein>
    <submittedName>
        <fullName evidence="2">D-aminoacylase</fullName>
        <ecNumber evidence="2">3.5.1.81</ecNumber>
    </submittedName>
</protein>
<dbReference type="InterPro" id="IPR050378">
    <property type="entry name" value="Metallo-dep_Hydrolases_sf"/>
</dbReference>
<name>A0A6J5D904_9BURK</name>
<keyword evidence="3" id="KW-1185">Reference proteome</keyword>
<reference evidence="2 3" key="1">
    <citation type="submission" date="2020-04" db="EMBL/GenBank/DDBJ databases">
        <authorList>
            <person name="De Canck E."/>
        </authorList>
    </citation>
    <scope>NUCLEOTIDE SEQUENCE [LARGE SCALE GENOMIC DNA]</scope>
    <source>
        <strain evidence="2 3">LMG 29739</strain>
    </source>
</reference>
<dbReference type="PANTHER" id="PTHR11647:SF1">
    <property type="entry name" value="COLLAPSIN RESPONSE MEDIATOR PROTEIN"/>
    <property type="match status" value="1"/>
</dbReference>
<dbReference type="InterPro" id="IPR032466">
    <property type="entry name" value="Metal_Hydrolase"/>
</dbReference>
<organism evidence="2 3">
    <name type="scientific">Paraburkholderia solisilvae</name>
    <dbReference type="NCBI Taxonomy" id="624376"/>
    <lineage>
        <taxon>Bacteria</taxon>
        <taxon>Pseudomonadati</taxon>
        <taxon>Pseudomonadota</taxon>
        <taxon>Betaproteobacteria</taxon>
        <taxon>Burkholderiales</taxon>
        <taxon>Burkholderiaceae</taxon>
        <taxon>Paraburkholderia</taxon>
    </lineage>
</organism>
<dbReference type="SUPFAM" id="SSF51338">
    <property type="entry name" value="Composite domain of metallo-dependent hydrolases"/>
    <property type="match status" value="1"/>
</dbReference>
<accession>A0A6J5D904</accession>
<proteinExistence type="predicted"/>
<keyword evidence="2" id="KW-0378">Hydrolase</keyword>
<dbReference type="EMBL" id="CADIKF010000006">
    <property type="protein sequence ID" value="CAB3750738.1"/>
    <property type="molecule type" value="Genomic_DNA"/>
</dbReference>
<dbReference type="Pfam" id="PF07969">
    <property type="entry name" value="Amidohydro_3"/>
    <property type="match status" value="1"/>
</dbReference>
<feature type="domain" description="Amidohydrolase 3" evidence="1">
    <location>
        <begin position="50"/>
        <end position="464"/>
    </location>
</feature>
<dbReference type="Gene3D" id="2.30.40.10">
    <property type="entry name" value="Urease, subunit C, domain 1"/>
    <property type="match status" value="1"/>
</dbReference>
<dbReference type="InterPro" id="IPR023100">
    <property type="entry name" value="D-aminoacylase_insert_dom_sf"/>
</dbReference>
<dbReference type="Gene3D" id="3.20.20.140">
    <property type="entry name" value="Metal-dependent hydrolases"/>
    <property type="match status" value="1"/>
</dbReference>
<dbReference type="InterPro" id="IPR013108">
    <property type="entry name" value="Amidohydro_3"/>
</dbReference>
<dbReference type="Gene3D" id="3.30.1490.130">
    <property type="entry name" value="D-aminoacylase. Domain 3"/>
    <property type="match status" value="1"/>
</dbReference>
<dbReference type="PANTHER" id="PTHR11647">
    <property type="entry name" value="HYDRANTOINASE/DIHYDROPYRIMIDINASE FAMILY MEMBER"/>
    <property type="match status" value="1"/>
</dbReference>
<dbReference type="RefSeq" id="WP_175109811.1">
    <property type="nucleotide sequence ID" value="NZ_CADIKF010000006.1"/>
</dbReference>
<dbReference type="InterPro" id="IPR011059">
    <property type="entry name" value="Metal-dep_hydrolase_composite"/>
</dbReference>
<evidence type="ECO:0000313" key="3">
    <source>
        <dbReference type="Proteomes" id="UP000494329"/>
    </source>
</evidence>
<sequence length="499" mass="53736">MHSHPEAADTLIVAAQLYDGTGVPPVERDVAVRDGRIVAIGNLSNWLAEEVIEANGHALAPGFIDVHTHDDTHVIRAPQMLPKITQGVTTVIVGNCGISASPVTLKGDPPDPMNLLGTRDAFSYPTFAAYVDAVNAARPAVNVAALIGHTALRNNQMDRLDRAATPQEIEQMRAQLTEALAHGALGLSSGLAYGAAFAAPTEEVMALAAPLAEAGALYTTHMRTEFDAILDAMDEAYRIGRHARVPVVISHLKCAGPTNWGRSAEVLESLEGARRMQPIGCDCYPYSRSSSTLDLKQVTGDIDITVTWSTPHPAMAGKLIRDIADEWGVTQQEAAQRLQPAGAVYHNMSEDDVRRILSHPATMIGSDGLPNDPLPHPRLWGAFPRVLGHYARDQRLIPLEEAVRKMTSLSARRFGLTQRGEVQVGYHADLVLFDPARVRDAATFDKPQQAADGIEAVWVSGVLSYRDGAPTGERAGRFVARGARPATGDRAAHDAQHDF</sequence>
<evidence type="ECO:0000313" key="2">
    <source>
        <dbReference type="EMBL" id="CAB3750738.1"/>
    </source>
</evidence>
<dbReference type="GO" id="GO:0047420">
    <property type="term" value="F:N-acyl-D-amino-acid deacylase activity"/>
    <property type="evidence" value="ECO:0007669"/>
    <property type="project" value="UniProtKB-EC"/>
</dbReference>
<dbReference type="AlphaFoldDB" id="A0A6J5D904"/>